<dbReference type="RefSeq" id="WP_073593219.1">
    <property type="nucleotide sequence ID" value="NZ_MRCE01000007.1"/>
</dbReference>
<dbReference type="AlphaFoldDB" id="A0A1U7INA4"/>
<dbReference type="Pfam" id="PF07862">
    <property type="entry name" value="Nif11"/>
    <property type="match status" value="1"/>
</dbReference>
<evidence type="ECO:0000313" key="3">
    <source>
        <dbReference type="Proteomes" id="UP000185860"/>
    </source>
</evidence>
<evidence type="ECO:0000313" key="2">
    <source>
        <dbReference type="EMBL" id="OKH38807.1"/>
    </source>
</evidence>
<evidence type="ECO:0000259" key="1">
    <source>
        <dbReference type="Pfam" id="PF07862"/>
    </source>
</evidence>
<organism evidence="2 3">
    <name type="scientific">[Phormidium ambiguum] IAM M-71</name>
    <dbReference type="NCBI Taxonomy" id="454136"/>
    <lineage>
        <taxon>Bacteria</taxon>
        <taxon>Bacillati</taxon>
        <taxon>Cyanobacteriota</taxon>
        <taxon>Cyanophyceae</taxon>
        <taxon>Oscillatoriophycideae</taxon>
        <taxon>Aerosakkonematales</taxon>
        <taxon>Aerosakkonemataceae</taxon>
        <taxon>Floridanema</taxon>
    </lineage>
</organism>
<feature type="domain" description="Nif11" evidence="1">
    <location>
        <begin position="25"/>
        <end position="70"/>
    </location>
</feature>
<dbReference type="Proteomes" id="UP000185860">
    <property type="component" value="Unassembled WGS sequence"/>
</dbReference>
<dbReference type="NCBIfam" id="TIGR03798">
    <property type="entry name" value="leader_Nif11"/>
    <property type="match status" value="1"/>
</dbReference>
<sequence length="197" mass="22606">MSDLPVQSINVEELPAEECHFVKTQQAIYNLFKAIENSGDLKSQIEQTKDIDSFLEIAAENGYEFTVSDLQIAINLELANNYSISDEFDDYELDEEELEAVAGGTRRGAFRNSYWHETGIQVEDDCFYLLQESLDQRKVIVEALQYMEEWTWMGNNTVKVTDKDGQKGSFLISNITQNGKFARSDSIFSSSYWEIIF</sequence>
<comment type="caution">
    <text evidence="2">The sequence shown here is derived from an EMBL/GenBank/DDBJ whole genome shotgun (WGS) entry which is preliminary data.</text>
</comment>
<gene>
    <name evidence="2" type="ORF">NIES2119_09475</name>
</gene>
<proteinExistence type="predicted"/>
<name>A0A1U7INA4_9CYAN</name>
<protein>
    <recommendedName>
        <fullName evidence="1">Nif11 domain-containing protein</fullName>
    </recommendedName>
</protein>
<dbReference type="EMBL" id="MRCE01000007">
    <property type="protein sequence ID" value="OKH38807.1"/>
    <property type="molecule type" value="Genomic_DNA"/>
</dbReference>
<dbReference type="InterPro" id="IPR012903">
    <property type="entry name" value="Nif11"/>
</dbReference>
<dbReference type="OrthoDB" id="481368at2"/>
<reference evidence="2 3" key="1">
    <citation type="submission" date="2016-11" db="EMBL/GenBank/DDBJ databases">
        <title>Draft Genome Sequences of Nine Cyanobacterial Strains from Diverse Habitats.</title>
        <authorList>
            <person name="Zhu T."/>
            <person name="Hou S."/>
            <person name="Lu X."/>
            <person name="Hess W.R."/>
        </authorList>
    </citation>
    <scope>NUCLEOTIDE SEQUENCE [LARGE SCALE GENOMIC DNA]</scope>
    <source>
        <strain evidence="2 3">IAM M-71</strain>
    </source>
</reference>
<dbReference type="InterPro" id="IPR022516">
    <property type="entry name" value="CHP03798_Ocin"/>
</dbReference>
<accession>A0A1U7INA4</accession>